<evidence type="ECO:0000256" key="9">
    <source>
        <dbReference type="SAM" id="SignalP"/>
    </source>
</evidence>
<evidence type="ECO:0000259" key="11">
    <source>
        <dbReference type="Pfam" id="PF21116"/>
    </source>
</evidence>
<feature type="signal peptide" evidence="9">
    <location>
        <begin position="1"/>
        <end position="20"/>
    </location>
</feature>
<feature type="domain" description="Zinc transporter ZIP4 N-terminal" evidence="10">
    <location>
        <begin position="58"/>
        <end position="216"/>
    </location>
</feature>
<keyword evidence="3 8" id="KW-0812">Transmembrane</keyword>
<feature type="compositionally biased region" description="Basic and acidic residues" evidence="7">
    <location>
        <begin position="260"/>
        <end position="272"/>
    </location>
</feature>
<dbReference type="PANTHER" id="PTHR12191">
    <property type="entry name" value="SOLUTE CARRIER FAMILY 39"/>
    <property type="match status" value="1"/>
</dbReference>
<evidence type="ECO:0000256" key="5">
    <source>
        <dbReference type="ARBA" id="ARBA00023136"/>
    </source>
</evidence>
<gene>
    <name evidence="12" type="primary">SLC39A12</name>
    <name evidence="12" type="ORF">BLAG_LOCUS5360</name>
</gene>
<feature type="transmembrane region" description="Helical" evidence="8">
    <location>
        <begin position="452"/>
        <end position="469"/>
    </location>
</feature>
<feature type="transmembrane region" description="Helical" evidence="8">
    <location>
        <begin position="372"/>
        <end position="392"/>
    </location>
</feature>
<evidence type="ECO:0000259" key="10">
    <source>
        <dbReference type="Pfam" id="PF18292"/>
    </source>
</evidence>
<dbReference type="Pfam" id="PF02535">
    <property type="entry name" value="Zip"/>
    <property type="match status" value="1"/>
</dbReference>
<evidence type="ECO:0000256" key="2">
    <source>
        <dbReference type="ARBA" id="ARBA00006939"/>
    </source>
</evidence>
<evidence type="ECO:0000313" key="13">
    <source>
        <dbReference type="Proteomes" id="UP000838412"/>
    </source>
</evidence>
<evidence type="ECO:0000256" key="4">
    <source>
        <dbReference type="ARBA" id="ARBA00022989"/>
    </source>
</evidence>
<feature type="transmembrane region" description="Helical" evidence="8">
    <location>
        <begin position="645"/>
        <end position="667"/>
    </location>
</feature>
<proteinExistence type="inferred from homology"/>
<keyword evidence="9" id="KW-0732">Signal</keyword>
<dbReference type="GO" id="GO:0030003">
    <property type="term" value="P:intracellular monoatomic cation homeostasis"/>
    <property type="evidence" value="ECO:0007669"/>
    <property type="project" value="TreeGrafter"/>
</dbReference>
<evidence type="ECO:0000256" key="1">
    <source>
        <dbReference type="ARBA" id="ARBA00004141"/>
    </source>
</evidence>
<feature type="transmembrane region" description="Helical" evidence="8">
    <location>
        <begin position="673"/>
        <end position="692"/>
    </location>
</feature>
<evidence type="ECO:0000256" key="8">
    <source>
        <dbReference type="SAM" id="Phobius"/>
    </source>
</evidence>
<dbReference type="GO" id="GO:0140410">
    <property type="term" value="F:monoatomic cation:bicarbonate symporter activity"/>
    <property type="evidence" value="ECO:0007669"/>
    <property type="project" value="TreeGrafter"/>
</dbReference>
<reference evidence="12" key="1">
    <citation type="submission" date="2022-01" db="EMBL/GenBank/DDBJ databases">
        <authorList>
            <person name="Braso-Vives M."/>
        </authorList>
    </citation>
    <scope>NUCLEOTIDE SEQUENCE</scope>
</reference>
<dbReference type="InterPro" id="IPR050799">
    <property type="entry name" value="ZIP_Transporter"/>
</dbReference>
<dbReference type="EMBL" id="OV696697">
    <property type="protein sequence ID" value="CAH1241936.1"/>
    <property type="molecule type" value="Genomic_DNA"/>
</dbReference>
<feature type="compositionally biased region" description="Basic residues" evidence="7">
    <location>
        <begin position="273"/>
        <end position="293"/>
    </location>
</feature>
<feature type="compositionally biased region" description="Basic and acidic residues" evidence="7">
    <location>
        <begin position="294"/>
        <end position="307"/>
    </location>
</feature>
<comment type="catalytic activity">
    <reaction evidence="6">
        <text>Zn(2+)(in) = Zn(2+)(out)</text>
        <dbReference type="Rhea" id="RHEA:29351"/>
        <dbReference type="ChEBI" id="CHEBI:29105"/>
    </reaction>
</comment>
<organism evidence="12 13">
    <name type="scientific">Branchiostoma lanceolatum</name>
    <name type="common">Common lancelet</name>
    <name type="synonym">Amphioxus lanceolatum</name>
    <dbReference type="NCBI Taxonomy" id="7740"/>
    <lineage>
        <taxon>Eukaryota</taxon>
        <taxon>Metazoa</taxon>
        <taxon>Chordata</taxon>
        <taxon>Cephalochordata</taxon>
        <taxon>Leptocardii</taxon>
        <taxon>Amphioxiformes</taxon>
        <taxon>Branchiostomatidae</taxon>
        <taxon>Branchiostoma</taxon>
    </lineage>
</organism>
<dbReference type="AlphaFoldDB" id="A0A8K0EAG5"/>
<feature type="transmembrane region" description="Helical" evidence="8">
    <location>
        <begin position="704"/>
        <end position="727"/>
    </location>
</feature>
<accession>A0A8K0EAG5</accession>
<feature type="domain" description="Zinc transporter ZIP4/12 EF-hand" evidence="11">
    <location>
        <begin position="226"/>
        <end position="352"/>
    </location>
</feature>
<dbReference type="GO" id="GO:0071578">
    <property type="term" value="P:zinc ion import across plasma membrane"/>
    <property type="evidence" value="ECO:0007669"/>
    <property type="project" value="TreeGrafter"/>
</dbReference>
<feature type="chain" id="PRO_5035426380" evidence="9">
    <location>
        <begin position="21"/>
        <end position="736"/>
    </location>
</feature>
<comment type="similarity">
    <text evidence="2">Belongs to the ZIP transporter (TC 2.A.5) family.</text>
</comment>
<dbReference type="PANTHER" id="PTHR12191:SF30">
    <property type="entry name" value="ZINC TRANSPORTER ZIP4 N-TERMINAL DOMAIN-CONTAINING PROTEIN"/>
    <property type="match status" value="1"/>
</dbReference>
<dbReference type="Pfam" id="PF18292">
    <property type="entry name" value="ZIP4_domain"/>
    <property type="match status" value="1"/>
</dbReference>
<evidence type="ECO:0000256" key="6">
    <source>
        <dbReference type="ARBA" id="ARBA00034634"/>
    </source>
</evidence>
<dbReference type="InterPro" id="IPR041137">
    <property type="entry name" value="ZIP4_N"/>
</dbReference>
<sequence>MTGRLIFIVCLLALTGLVAPQHDDHDHADGEEPFHEVLELLGAEENSTTLTTAQTEELVRRLKARVPCAEQEGVTCDTCLTAEQLIETATSSNSATSLDEEAFHKASVILVRYLTDLATVCKNITDPSAKGLSSFEDDLLQYTHSESDDRLGDHSFEHILEDIGVNYQVENWGKCFSTESVFAELNITNSSGGATREQLGEVAAIVVASVLQGLCIGEAALPEKTFFINHLFELLNATNGVITAEAFEGMFESLGIGGGDHGHEEEGHDGHDHRRRRAAINSRMKRAVSKSRVKRQEEDHDDHGHEEGDYEETCFTPDQLMKLYLIEEASGLTQAQFTEIAPAIVQQVYSKACVETTETTTTSRVLTEAEKYGYGTLAVIVISLLALIGVLFIPMFSSSLYTEVLQGCIALGVGALSADALLHLIPQALGLHEDHTAVDAHNHGEEVHDLSYIWKNLAVLGGIYLFFIFEKAMGHITSRFGYNHGHGHGDHMHTNQVSDDGTTEPPPHVCELRSGHRIPLEPANHHAMDGVKPGGTSLEKSVSKQQLTNGESTVTLDVDSAQPEADNQDKKNYVCCKGFTSLALLIILGDGMHNLSDGLAIGIAFAGNLSIGMSTAIAVLAHELPHEIGDFAILLKCGMSYKQALLWNFISALSCFLGLYIGLAIGADITSRQWIFAVIAGMFLYIALVDMMPELATHKSARPVVTFLVQNVGFMLGVTSLLLLALYEDQIKIGFQ</sequence>
<feature type="region of interest" description="Disordered" evidence="7">
    <location>
        <begin position="257"/>
        <end position="311"/>
    </location>
</feature>
<protein>
    <submittedName>
        <fullName evidence="12">SLC39A12 protein</fullName>
    </submittedName>
</protein>
<keyword evidence="4 8" id="KW-1133">Transmembrane helix</keyword>
<feature type="transmembrane region" description="Helical" evidence="8">
    <location>
        <begin position="599"/>
        <end position="624"/>
    </location>
</feature>
<evidence type="ECO:0000256" key="7">
    <source>
        <dbReference type="SAM" id="MobiDB-lite"/>
    </source>
</evidence>
<dbReference type="GO" id="GO:0005385">
    <property type="term" value="F:zinc ion transmembrane transporter activity"/>
    <property type="evidence" value="ECO:0007669"/>
    <property type="project" value="TreeGrafter"/>
</dbReference>
<dbReference type="Proteomes" id="UP000838412">
    <property type="component" value="Chromosome 12"/>
</dbReference>
<keyword evidence="13" id="KW-1185">Reference proteome</keyword>
<dbReference type="Pfam" id="PF21116">
    <property type="entry name" value="EF-hand_Zip"/>
    <property type="match status" value="1"/>
</dbReference>
<comment type="subcellular location">
    <subcellularLocation>
        <location evidence="1">Membrane</location>
        <topology evidence="1">Multi-pass membrane protein</topology>
    </subcellularLocation>
</comment>
<dbReference type="GO" id="GO:0005886">
    <property type="term" value="C:plasma membrane"/>
    <property type="evidence" value="ECO:0007669"/>
    <property type="project" value="TreeGrafter"/>
</dbReference>
<feature type="transmembrane region" description="Helical" evidence="8">
    <location>
        <begin position="404"/>
        <end position="425"/>
    </location>
</feature>
<dbReference type="InterPro" id="IPR049406">
    <property type="entry name" value="ZIP4_12_EF-hand"/>
</dbReference>
<name>A0A8K0EAG5_BRALA</name>
<dbReference type="OrthoDB" id="200954at2759"/>
<evidence type="ECO:0000313" key="12">
    <source>
        <dbReference type="EMBL" id="CAH1241936.1"/>
    </source>
</evidence>
<keyword evidence="5 8" id="KW-0472">Membrane</keyword>
<dbReference type="InterPro" id="IPR003689">
    <property type="entry name" value="ZIP"/>
</dbReference>
<evidence type="ECO:0000256" key="3">
    <source>
        <dbReference type="ARBA" id="ARBA00022692"/>
    </source>
</evidence>